<evidence type="ECO:0000256" key="1">
    <source>
        <dbReference type="SAM" id="MobiDB-lite"/>
    </source>
</evidence>
<gene>
    <name evidence="2" type="ORF">S01H1_70732</name>
</gene>
<accession>X0WY19</accession>
<name>X0WY19_9ZZZZ</name>
<reference evidence="2" key="1">
    <citation type="journal article" date="2014" name="Front. Microbiol.">
        <title>High frequency of phylogenetically diverse reductive dehalogenase-homologous genes in deep subseafloor sedimentary metagenomes.</title>
        <authorList>
            <person name="Kawai M."/>
            <person name="Futagami T."/>
            <person name="Toyoda A."/>
            <person name="Takaki Y."/>
            <person name="Nishi S."/>
            <person name="Hori S."/>
            <person name="Arai W."/>
            <person name="Tsubouchi T."/>
            <person name="Morono Y."/>
            <person name="Uchiyama I."/>
            <person name="Ito T."/>
            <person name="Fujiyama A."/>
            <person name="Inagaki F."/>
            <person name="Takami H."/>
        </authorList>
    </citation>
    <scope>NUCLEOTIDE SEQUENCE</scope>
    <source>
        <strain evidence="2">Expedition CK06-06</strain>
    </source>
</reference>
<feature type="region of interest" description="Disordered" evidence="1">
    <location>
        <begin position="1"/>
        <end position="25"/>
    </location>
</feature>
<dbReference type="AlphaFoldDB" id="X0WY19"/>
<comment type="caution">
    <text evidence="2">The sequence shown here is derived from an EMBL/GenBank/DDBJ whole genome shotgun (WGS) entry which is preliminary data.</text>
</comment>
<feature type="non-terminal residue" evidence="2">
    <location>
        <position position="110"/>
    </location>
</feature>
<evidence type="ECO:0000313" key="2">
    <source>
        <dbReference type="EMBL" id="GAG35849.1"/>
    </source>
</evidence>
<sequence>MGKLTGAKSSKKENKSKNKKVRKDSWPVRKAIETLDEADRRRIDEIYARKKKSNRGRKGFPDHALLLAVLLMYLKRMDSVEDLVRFLRKKRWLKRLGLKRNIRGKSKYKI</sequence>
<protein>
    <submittedName>
        <fullName evidence="2">Uncharacterized protein</fullName>
    </submittedName>
</protein>
<organism evidence="2">
    <name type="scientific">marine sediment metagenome</name>
    <dbReference type="NCBI Taxonomy" id="412755"/>
    <lineage>
        <taxon>unclassified sequences</taxon>
        <taxon>metagenomes</taxon>
        <taxon>ecological metagenomes</taxon>
    </lineage>
</organism>
<proteinExistence type="predicted"/>
<dbReference type="EMBL" id="BARS01047052">
    <property type="protein sequence ID" value="GAG35849.1"/>
    <property type="molecule type" value="Genomic_DNA"/>
</dbReference>